<dbReference type="AlphaFoldDB" id="A0A7S3V5U5"/>
<keyword evidence="2" id="KW-0472">Membrane</keyword>
<evidence type="ECO:0000256" key="2">
    <source>
        <dbReference type="SAM" id="Phobius"/>
    </source>
</evidence>
<protein>
    <submittedName>
        <fullName evidence="3">Uncharacterized protein</fullName>
    </submittedName>
</protein>
<keyword evidence="2" id="KW-0812">Transmembrane</keyword>
<proteinExistence type="predicted"/>
<feature type="region of interest" description="Disordered" evidence="1">
    <location>
        <begin position="475"/>
        <end position="498"/>
    </location>
</feature>
<feature type="transmembrane region" description="Helical" evidence="2">
    <location>
        <begin position="12"/>
        <end position="29"/>
    </location>
</feature>
<accession>A0A7S3V5U5</accession>
<feature type="compositionally biased region" description="Basic and acidic residues" evidence="1">
    <location>
        <begin position="483"/>
        <end position="498"/>
    </location>
</feature>
<dbReference type="EMBL" id="HBIO01005761">
    <property type="protein sequence ID" value="CAE0459283.1"/>
    <property type="molecule type" value="Transcribed_RNA"/>
</dbReference>
<evidence type="ECO:0000256" key="1">
    <source>
        <dbReference type="SAM" id="MobiDB-lite"/>
    </source>
</evidence>
<reference evidence="3" key="1">
    <citation type="submission" date="2021-01" db="EMBL/GenBank/DDBJ databases">
        <authorList>
            <person name="Corre E."/>
            <person name="Pelletier E."/>
            <person name="Niang G."/>
            <person name="Scheremetjew M."/>
            <person name="Finn R."/>
            <person name="Kale V."/>
            <person name="Holt S."/>
            <person name="Cochrane G."/>
            <person name="Meng A."/>
            <person name="Brown T."/>
            <person name="Cohen L."/>
        </authorList>
    </citation>
    <scope>NUCLEOTIDE SEQUENCE</scope>
    <source>
        <strain evidence="3">MM31A-1</strain>
    </source>
</reference>
<name>A0A7S3V5U5_9STRA</name>
<evidence type="ECO:0000313" key="3">
    <source>
        <dbReference type="EMBL" id="CAE0459283.1"/>
    </source>
</evidence>
<sequence>MRESKRKAMKRVINNLIVGSTVMLLLFIYSSPGEFQIKLDPMMKKAGTPPLRQLSIDNGDGTCKWQPPAYSVPEDIEFHKTIITGFPSGDKRLTFVQLEALTGWSAKDEWDFQFLGMSNHPFIKANYPHHEGIWGWDDAGDQVVMVVRNMRRSMVEYHDILWDIGYAKTWAEAFELIPNLYSARPPLDDFLAWRDLRVMDEIHWYGWFIDYWMEGGLLRDIFTHKITTNYHWNLLMMPTVYSKSEVAYDLIIGNQTVSPEFDPNCANKVSGGCQPIQIISAEKLVELETGPDENAKIAQTIAGKAGIGEYLIDQSVWSCIWEELIVNKKGLKTFIDREGVSERDYKFSAEMLGEMIHELDRMIDKYGSNESPDFWYAKQTAKDLVSLFTEHRSLIQEELDDVLATGGRKLTEHDFLGPNERQKMKKTRQMDILSNILKEKGQEAHKRALADIASEEKRDHTDFFNDLDNKLLEHRTNDHKKKVFEEANNREQADEESK</sequence>
<keyword evidence="2" id="KW-1133">Transmembrane helix</keyword>
<gene>
    <name evidence="3" type="ORF">CDEB00056_LOCUS4124</name>
</gene>
<organism evidence="3">
    <name type="scientific">Chaetoceros debilis</name>
    <dbReference type="NCBI Taxonomy" id="122233"/>
    <lineage>
        <taxon>Eukaryota</taxon>
        <taxon>Sar</taxon>
        <taxon>Stramenopiles</taxon>
        <taxon>Ochrophyta</taxon>
        <taxon>Bacillariophyta</taxon>
        <taxon>Coscinodiscophyceae</taxon>
        <taxon>Chaetocerotophycidae</taxon>
        <taxon>Chaetocerotales</taxon>
        <taxon>Chaetocerotaceae</taxon>
        <taxon>Chaetoceros</taxon>
    </lineage>
</organism>